<gene>
    <name evidence="2" type="ORF">CYMTET_51346</name>
</gene>
<feature type="compositionally biased region" description="Polar residues" evidence="1">
    <location>
        <begin position="1"/>
        <end position="12"/>
    </location>
</feature>
<keyword evidence="3" id="KW-1185">Reference proteome</keyword>
<sequence length="292" mass="31113">MAASLRISQDLNSLPAVLPPIQSSRGAPPPLGQNDGQETDRSISRNDISGFADARRRRFGKTNALQPTLRGSADSVLSSSSGGAYEYALEESATSSLAAMGSGRSANSGKNTARKGLGSARASGSRPSSGRSALTSDPSDPLRRTWTASADQENHLEYQSKEALSPPMLAVPRDAAAFSAVEDAELPPLDISKPVNRTAAARMRREALNRHRHENETVATEAKEIRMRLIVSFFACCMPPAHFLLSSNARARAGVLRAYPRLPRSQLGSGALERWADGNLALPALVLAVKDI</sequence>
<dbReference type="AlphaFoldDB" id="A0AAE0ERX2"/>
<evidence type="ECO:0000256" key="1">
    <source>
        <dbReference type="SAM" id="MobiDB-lite"/>
    </source>
</evidence>
<evidence type="ECO:0000313" key="3">
    <source>
        <dbReference type="Proteomes" id="UP001190700"/>
    </source>
</evidence>
<proteinExistence type="predicted"/>
<dbReference type="Proteomes" id="UP001190700">
    <property type="component" value="Unassembled WGS sequence"/>
</dbReference>
<comment type="caution">
    <text evidence="2">The sequence shown here is derived from an EMBL/GenBank/DDBJ whole genome shotgun (WGS) entry which is preliminary data.</text>
</comment>
<dbReference type="EMBL" id="LGRX02034153">
    <property type="protein sequence ID" value="KAK3238658.1"/>
    <property type="molecule type" value="Genomic_DNA"/>
</dbReference>
<reference evidence="2 3" key="1">
    <citation type="journal article" date="2015" name="Genome Biol. Evol.">
        <title>Comparative Genomics of a Bacterivorous Green Alga Reveals Evolutionary Causalities and Consequences of Phago-Mixotrophic Mode of Nutrition.</title>
        <authorList>
            <person name="Burns J.A."/>
            <person name="Paasch A."/>
            <person name="Narechania A."/>
            <person name="Kim E."/>
        </authorList>
    </citation>
    <scope>NUCLEOTIDE SEQUENCE [LARGE SCALE GENOMIC DNA]</scope>
    <source>
        <strain evidence="2 3">PLY_AMNH</strain>
    </source>
</reference>
<feature type="compositionally biased region" description="Low complexity" evidence="1">
    <location>
        <begin position="114"/>
        <end position="133"/>
    </location>
</feature>
<name>A0AAE0ERX2_9CHLO</name>
<evidence type="ECO:0000313" key="2">
    <source>
        <dbReference type="EMBL" id="KAK3238658.1"/>
    </source>
</evidence>
<protein>
    <submittedName>
        <fullName evidence="2">Uncharacterized protein</fullName>
    </submittedName>
</protein>
<feature type="compositionally biased region" description="Low complexity" evidence="1">
    <location>
        <begin position="71"/>
        <end position="80"/>
    </location>
</feature>
<feature type="region of interest" description="Disordered" evidence="1">
    <location>
        <begin position="100"/>
        <end position="144"/>
    </location>
</feature>
<organism evidence="2 3">
    <name type="scientific">Cymbomonas tetramitiformis</name>
    <dbReference type="NCBI Taxonomy" id="36881"/>
    <lineage>
        <taxon>Eukaryota</taxon>
        <taxon>Viridiplantae</taxon>
        <taxon>Chlorophyta</taxon>
        <taxon>Pyramimonadophyceae</taxon>
        <taxon>Pyramimonadales</taxon>
        <taxon>Pyramimonadaceae</taxon>
        <taxon>Cymbomonas</taxon>
    </lineage>
</organism>
<feature type="region of interest" description="Disordered" evidence="1">
    <location>
        <begin position="1"/>
        <end position="80"/>
    </location>
</feature>
<accession>A0AAE0ERX2</accession>